<feature type="region of interest" description="Disordered" evidence="1">
    <location>
        <begin position="56"/>
        <end position="77"/>
    </location>
</feature>
<dbReference type="OrthoDB" id="2018037at2759"/>
<dbReference type="InterPro" id="IPR013989">
    <property type="entry name" value="Dev_and_cell_death_domain"/>
</dbReference>
<gene>
    <name evidence="3" type="ORF">CQW23_06027</name>
</gene>
<dbReference type="SMART" id="SM00767">
    <property type="entry name" value="DCD"/>
    <property type="match status" value="1"/>
</dbReference>
<evidence type="ECO:0000256" key="1">
    <source>
        <dbReference type="SAM" id="MobiDB-lite"/>
    </source>
</evidence>
<proteinExistence type="predicted"/>
<dbReference type="STRING" id="33114.A0A2G2X263"/>
<dbReference type="PROSITE" id="PS51222">
    <property type="entry name" value="DCD"/>
    <property type="match status" value="1"/>
</dbReference>
<dbReference type="Pfam" id="PF10539">
    <property type="entry name" value="Dev_Cell_Death"/>
    <property type="match status" value="1"/>
</dbReference>
<dbReference type="GO" id="GO:0034976">
    <property type="term" value="P:response to endoplasmic reticulum stress"/>
    <property type="evidence" value="ECO:0007669"/>
    <property type="project" value="InterPro"/>
</dbReference>
<evidence type="ECO:0000313" key="4">
    <source>
        <dbReference type="Proteomes" id="UP000224567"/>
    </source>
</evidence>
<reference evidence="4" key="2">
    <citation type="journal article" date="2017" name="J. Anim. Genet.">
        <title>Multiple reference genome sequences of hot pepper reveal the massive evolution of plant disease resistance genes by retroduplication.</title>
        <authorList>
            <person name="Kim S."/>
            <person name="Park J."/>
            <person name="Yeom S.-I."/>
            <person name="Kim Y.-M."/>
            <person name="Seo E."/>
            <person name="Kim K.-T."/>
            <person name="Kim M.-S."/>
            <person name="Lee J.M."/>
            <person name="Cheong K."/>
            <person name="Shin H.-S."/>
            <person name="Kim S.-B."/>
            <person name="Han K."/>
            <person name="Lee J."/>
            <person name="Park M."/>
            <person name="Lee H.-A."/>
            <person name="Lee H.-Y."/>
            <person name="Lee Y."/>
            <person name="Oh S."/>
            <person name="Lee J.H."/>
            <person name="Choi E."/>
            <person name="Choi E."/>
            <person name="Lee S.E."/>
            <person name="Jeon J."/>
            <person name="Kim H."/>
            <person name="Choi G."/>
            <person name="Song H."/>
            <person name="Lee J."/>
            <person name="Lee S.-C."/>
            <person name="Kwon J.-K."/>
            <person name="Lee H.-Y."/>
            <person name="Koo N."/>
            <person name="Hong Y."/>
            <person name="Kim R.W."/>
            <person name="Kang W.-H."/>
            <person name="Huh J.H."/>
            <person name="Kang B.-C."/>
            <person name="Yang T.-J."/>
            <person name="Lee Y.-H."/>
            <person name="Bennetzen J.L."/>
            <person name="Choi D."/>
        </authorList>
    </citation>
    <scope>NUCLEOTIDE SEQUENCE [LARGE SCALE GENOMIC DNA]</scope>
    <source>
        <strain evidence="4">cv. PBC81</strain>
    </source>
</reference>
<organism evidence="3 4">
    <name type="scientific">Capsicum baccatum</name>
    <name type="common">Peruvian pepper</name>
    <dbReference type="NCBI Taxonomy" id="33114"/>
    <lineage>
        <taxon>Eukaryota</taxon>
        <taxon>Viridiplantae</taxon>
        <taxon>Streptophyta</taxon>
        <taxon>Embryophyta</taxon>
        <taxon>Tracheophyta</taxon>
        <taxon>Spermatophyta</taxon>
        <taxon>Magnoliopsida</taxon>
        <taxon>eudicotyledons</taxon>
        <taxon>Gunneridae</taxon>
        <taxon>Pentapetalae</taxon>
        <taxon>asterids</taxon>
        <taxon>lamiids</taxon>
        <taxon>Solanales</taxon>
        <taxon>Solanaceae</taxon>
        <taxon>Solanoideae</taxon>
        <taxon>Capsiceae</taxon>
        <taxon>Capsicum</taxon>
    </lineage>
</organism>
<feature type="domain" description="DCD" evidence="2">
    <location>
        <begin position="1"/>
        <end position="77"/>
    </location>
</feature>
<dbReference type="EMBL" id="MLFT02000003">
    <property type="protein sequence ID" value="PHT51565.1"/>
    <property type="molecule type" value="Genomic_DNA"/>
</dbReference>
<dbReference type="PANTHER" id="PTHR46034">
    <property type="match status" value="1"/>
</dbReference>
<dbReference type="AlphaFoldDB" id="A0A2G2X263"/>
<sequence length="77" mass="8792">MVPLCFRGLPPRYRDSVRQITSGLPLFLYNYLTHQLHGVFEAVSFGGSNIDPFSWEEKKNPGESHFPAQGNNLRISR</sequence>
<keyword evidence="4" id="KW-1185">Reference proteome</keyword>
<dbReference type="InterPro" id="IPR044832">
    <property type="entry name" value="NRP-like"/>
</dbReference>
<evidence type="ECO:0000313" key="3">
    <source>
        <dbReference type="EMBL" id="PHT51565.1"/>
    </source>
</evidence>
<accession>A0A2G2X263</accession>
<dbReference type="PANTHER" id="PTHR46034:SF43">
    <property type="entry name" value="B2 PROTEIN-LIKE"/>
    <property type="match status" value="1"/>
</dbReference>
<dbReference type="Proteomes" id="UP000224567">
    <property type="component" value="Unassembled WGS sequence"/>
</dbReference>
<reference evidence="3 4" key="1">
    <citation type="journal article" date="2017" name="Genome Biol.">
        <title>New reference genome sequences of hot pepper reveal the massive evolution of plant disease-resistance genes by retroduplication.</title>
        <authorList>
            <person name="Kim S."/>
            <person name="Park J."/>
            <person name="Yeom S.I."/>
            <person name="Kim Y.M."/>
            <person name="Seo E."/>
            <person name="Kim K.T."/>
            <person name="Kim M.S."/>
            <person name="Lee J.M."/>
            <person name="Cheong K."/>
            <person name="Shin H.S."/>
            <person name="Kim S.B."/>
            <person name="Han K."/>
            <person name="Lee J."/>
            <person name="Park M."/>
            <person name="Lee H.A."/>
            <person name="Lee H.Y."/>
            <person name="Lee Y."/>
            <person name="Oh S."/>
            <person name="Lee J.H."/>
            <person name="Choi E."/>
            <person name="Choi E."/>
            <person name="Lee S.E."/>
            <person name="Jeon J."/>
            <person name="Kim H."/>
            <person name="Choi G."/>
            <person name="Song H."/>
            <person name="Lee J."/>
            <person name="Lee S.C."/>
            <person name="Kwon J.K."/>
            <person name="Lee H.Y."/>
            <person name="Koo N."/>
            <person name="Hong Y."/>
            <person name="Kim R.W."/>
            <person name="Kang W.H."/>
            <person name="Huh J.H."/>
            <person name="Kang B.C."/>
            <person name="Yang T.J."/>
            <person name="Lee Y.H."/>
            <person name="Bennetzen J.L."/>
            <person name="Choi D."/>
        </authorList>
    </citation>
    <scope>NUCLEOTIDE SEQUENCE [LARGE SCALE GENOMIC DNA]</scope>
    <source>
        <strain evidence="4">cv. PBC81</strain>
    </source>
</reference>
<evidence type="ECO:0000259" key="2">
    <source>
        <dbReference type="PROSITE" id="PS51222"/>
    </source>
</evidence>
<name>A0A2G2X263_CAPBA</name>
<comment type="caution">
    <text evidence="3">The sequence shown here is derived from an EMBL/GenBank/DDBJ whole genome shotgun (WGS) entry which is preliminary data.</text>
</comment>
<protein>
    <submittedName>
        <fullName evidence="3">B2 protein</fullName>
    </submittedName>
</protein>